<evidence type="ECO:0000313" key="2">
    <source>
        <dbReference type="Proteomes" id="UP001189429"/>
    </source>
</evidence>
<protein>
    <recommendedName>
        <fullName evidence="3">Altered inheritance of mitochondria protein 24, mitochondrial</fullName>
    </recommendedName>
</protein>
<proteinExistence type="predicted"/>
<keyword evidence="2" id="KW-1185">Reference proteome</keyword>
<accession>A0ABN9SFF1</accession>
<reference evidence="1" key="1">
    <citation type="submission" date="2023-10" db="EMBL/GenBank/DDBJ databases">
        <authorList>
            <person name="Chen Y."/>
            <person name="Shah S."/>
            <person name="Dougan E. K."/>
            <person name="Thang M."/>
            <person name="Chan C."/>
        </authorList>
    </citation>
    <scope>NUCLEOTIDE SEQUENCE [LARGE SCALE GENOMIC DNA]</scope>
</reference>
<comment type="caution">
    <text evidence="1">The sequence shown here is derived from an EMBL/GenBank/DDBJ whole genome shotgun (WGS) entry which is preliminary data.</text>
</comment>
<dbReference type="EMBL" id="CAUYUJ010011024">
    <property type="protein sequence ID" value="CAK0830786.1"/>
    <property type="molecule type" value="Genomic_DNA"/>
</dbReference>
<evidence type="ECO:0000313" key="1">
    <source>
        <dbReference type="EMBL" id="CAK0830786.1"/>
    </source>
</evidence>
<gene>
    <name evidence="1" type="ORF">PCOR1329_LOCUS29323</name>
</gene>
<organism evidence="1 2">
    <name type="scientific">Prorocentrum cordatum</name>
    <dbReference type="NCBI Taxonomy" id="2364126"/>
    <lineage>
        <taxon>Eukaryota</taxon>
        <taxon>Sar</taxon>
        <taxon>Alveolata</taxon>
        <taxon>Dinophyceae</taxon>
        <taxon>Prorocentrales</taxon>
        <taxon>Prorocentraceae</taxon>
        <taxon>Prorocentrum</taxon>
    </lineage>
</organism>
<dbReference type="Proteomes" id="UP001189429">
    <property type="component" value="Unassembled WGS sequence"/>
</dbReference>
<evidence type="ECO:0008006" key="3">
    <source>
        <dbReference type="Google" id="ProtNLM"/>
    </source>
</evidence>
<feature type="non-terminal residue" evidence="1">
    <location>
        <position position="177"/>
    </location>
</feature>
<sequence length="177" mass="19198">MDEVEILETSSLNQPNLLTTKITNAKGSCEFRVYLGNLVVVTNTGNSELVLREGLVIAGFGKEIPVVFDSSENVVIMGTQMVTIKAAVEERRTQNPSVSVCYHSIEPNAGPANPGSFKLVVKDRVVCTLSTSTAVEEQDGAEPTGRVRATQSNAANTLPLDIWKSTGIAKMVWNMRW</sequence>
<name>A0ABN9SFF1_9DINO</name>